<sequence length="266" mass="28702">MPRLPLYQVDAFAERPFTGNPAAVVPLDSWLPDGLMQAIALENNLSETAFLVPEGDGLWGLRWFTPEVEVDLCGHATLASAFVLSTILHPGLERMRFRTVKAGELGVTRDGDVFTLDFPSRPPQPVEVPASLVPALGGPAPQAVLASRDYFVVYETADQVRALAPNFFDLAGVDRMVIVTAPGGGPDGDVDFVSRFFAPKEGIPEDPVTGSAHCTLIPYWAEKLGKTRLEARQVSARSGRLHCALEGDRVKIGGRGVLYLEGSIHV</sequence>
<proteinExistence type="inferred from homology"/>
<dbReference type="PANTHER" id="PTHR13774">
    <property type="entry name" value="PHENAZINE BIOSYNTHESIS PROTEIN"/>
    <property type="match status" value="1"/>
</dbReference>
<name>A0A858R8U4_9PROT</name>
<dbReference type="Gene3D" id="3.10.310.10">
    <property type="entry name" value="Diaminopimelate Epimerase, Chain A, domain 1"/>
    <property type="match status" value="2"/>
</dbReference>
<dbReference type="GO" id="GO:0016853">
    <property type="term" value="F:isomerase activity"/>
    <property type="evidence" value="ECO:0007669"/>
    <property type="project" value="UniProtKB-KW"/>
</dbReference>
<accession>A0A858R8U4</accession>
<dbReference type="InterPro" id="IPR003719">
    <property type="entry name" value="Phenazine_PhzF-like"/>
</dbReference>
<reference evidence="4" key="1">
    <citation type="submission" date="2020-04" db="EMBL/GenBank/DDBJ databases">
        <title>A desert anoxygenic phototrophic bacterium fixes CO2 using RubisCO under aerobic conditions.</title>
        <authorList>
            <person name="Tang K."/>
        </authorList>
    </citation>
    <scope>NUCLEOTIDE SEQUENCE [LARGE SCALE GENOMIC DNA]</scope>
    <source>
        <strain evidence="4">MIMtkB3</strain>
    </source>
</reference>
<dbReference type="Proteomes" id="UP000501891">
    <property type="component" value="Chromosome"/>
</dbReference>
<dbReference type="NCBIfam" id="TIGR00654">
    <property type="entry name" value="PhzF_family"/>
    <property type="match status" value="1"/>
</dbReference>
<dbReference type="GO" id="GO:0005737">
    <property type="term" value="C:cytoplasm"/>
    <property type="evidence" value="ECO:0007669"/>
    <property type="project" value="TreeGrafter"/>
</dbReference>
<evidence type="ECO:0000256" key="3">
    <source>
        <dbReference type="PIRSR" id="PIRSR016184-1"/>
    </source>
</evidence>
<dbReference type="PIRSF" id="PIRSF016184">
    <property type="entry name" value="PhzC_PhzF"/>
    <property type="match status" value="1"/>
</dbReference>
<evidence type="ECO:0000256" key="2">
    <source>
        <dbReference type="ARBA" id="ARBA00023235"/>
    </source>
</evidence>
<evidence type="ECO:0000313" key="5">
    <source>
        <dbReference type="Proteomes" id="UP000501891"/>
    </source>
</evidence>
<dbReference type="Pfam" id="PF02567">
    <property type="entry name" value="PhzC-PhzF"/>
    <property type="match status" value="1"/>
</dbReference>
<dbReference type="EMBL" id="CP051775">
    <property type="protein sequence ID" value="QJE73583.1"/>
    <property type="molecule type" value="Genomic_DNA"/>
</dbReference>
<dbReference type="PANTHER" id="PTHR13774:SF17">
    <property type="entry name" value="PHENAZINE BIOSYNTHESIS-LIKE DOMAIN-CONTAINING PROTEIN"/>
    <property type="match status" value="1"/>
</dbReference>
<dbReference type="SUPFAM" id="SSF54506">
    <property type="entry name" value="Diaminopimelate epimerase-like"/>
    <property type="match status" value="1"/>
</dbReference>
<feature type="active site" evidence="3">
    <location>
        <position position="47"/>
    </location>
</feature>
<evidence type="ECO:0000256" key="1">
    <source>
        <dbReference type="ARBA" id="ARBA00008270"/>
    </source>
</evidence>
<keyword evidence="2" id="KW-0413">Isomerase</keyword>
<comment type="similarity">
    <text evidence="1">Belongs to the PhzF family.</text>
</comment>
<dbReference type="AlphaFoldDB" id="A0A858R8U4"/>
<gene>
    <name evidence="4" type="ORF">HHL28_11235</name>
</gene>
<protein>
    <submittedName>
        <fullName evidence="4">PhzF family phenazine biosynthesis protein</fullName>
    </submittedName>
</protein>
<keyword evidence="5" id="KW-1185">Reference proteome</keyword>
<evidence type="ECO:0000313" key="4">
    <source>
        <dbReference type="EMBL" id="QJE73583.1"/>
    </source>
</evidence>
<dbReference type="KEGG" id="acru:HHL28_11235"/>
<organism evidence="4 5">
    <name type="scientific">Aerophototrophica crusticola</name>
    <dbReference type="NCBI Taxonomy" id="1709002"/>
    <lineage>
        <taxon>Bacteria</taxon>
        <taxon>Pseudomonadati</taxon>
        <taxon>Pseudomonadota</taxon>
        <taxon>Alphaproteobacteria</taxon>
        <taxon>Rhodospirillales</taxon>
        <taxon>Rhodospirillaceae</taxon>
        <taxon>Aerophototrophica</taxon>
    </lineage>
</organism>